<feature type="compositionally biased region" description="Basic and acidic residues" evidence="1">
    <location>
        <begin position="112"/>
        <end position="121"/>
    </location>
</feature>
<name>A0A5K1K3D3_9APHY</name>
<feature type="compositionally biased region" description="Basic and acidic residues" evidence="1">
    <location>
        <begin position="72"/>
        <end position="81"/>
    </location>
</feature>
<accession>A0A5K1K3D3</accession>
<gene>
    <name evidence="2" type="primary">E3Q7G1</name>
</gene>
<reference evidence="2" key="1">
    <citation type="submission" date="2019-10" db="EMBL/GenBank/DDBJ databases">
        <authorList>
            <person name="Nor Muhammad N."/>
        </authorList>
    </citation>
    <scope>NUCLEOTIDE SEQUENCE</scope>
</reference>
<evidence type="ECO:0000256" key="1">
    <source>
        <dbReference type="SAM" id="MobiDB-lite"/>
    </source>
</evidence>
<protein>
    <submittedName>
        <fullName evidence="2">Multicopper oxidase</fullName>
    </submittedName>
</protein>
<organism evidence="2">
    <name type="scientific">Ganoderma boninense</name>
    <dbReference type="NCBI Taxonomy" id="34458"/>
    <lineage>
        <taxon>Eukaryota</taxon>
        <taxon>Fungi</taxon>
        <taxon>Dikarya</taxon>
        <taxon>Basidiomycota</taxon>
        <taxon>Agaricomycotina</taxon>
        <taxon>Agaricomycetes</taxon>
        <taxon>Polyporales</taxon>
        <taxon>Polyporaceae</taxon>
        <taxon>Ganoderma</taxon>
    </lineage>
</organism>
<evidence type="ECO:0000313" key="2">
    <source>
        <dbReference type="EMBL" id="VWP00562.1"/>
    </source>
</evidence>
<feature type="region of interest" description="Disordered" evidence="1">
    <location>
        <begin position="28"/>
        <end position="137"/>
    </location>
</feature>
<feature type="compositionally biased region" description="Polar residues" evidence="1">
    <location>
        <begin position="160"/>
        <end position="170"/>
    </location>
</feature>
<feature type="region of interest" description="Disordered" evidence="1">
    <location>
        <begin position="160"/>
        <end position="199"/>
    </location>
</feature>
<sequence length="199" mass="21495">MAFAARREGRPAPPTVYGRLEYDLSTSFGPVPITFSHEPQNNVPANRAARPPMPWTPSRTGSPASQLAIDLAGRRSADPTRRSATSPPALPPPQMLNAPSSSPPSQLAIDLAGRRSADPTGRRSAASPPIPPPAHVEQMPLPVDRFAWATLIFAVPPLESSKSATPSLQQFMPRKENGANPSERPNWRLQVDSIYAQQQ</sequence>
<dbReference type="AlphaFoldDB" id="A0A5K1K3D3"/>
<proteinExistence type="predicted"/>
<dbReference type="EMBL" id="LR728597">
    <property type="protein sequence ID" value="VWP00562.1"/>
    <property type="molecule type" value="Genomic_DNA"/>
</dbReference>